<proteinExistence type="predicted"/>
<name>A0A8K0KA58_LADFU</name>
<keyword evidence="1" id="KW-0812">Transmembrane</keyword>
<evidence type="ECO:0000313" key="3">
    <source>
        <dbReference type="Proteomes" id="UP000792457"/>
    </source>
</evidence>
<dbReference type="Proteomes" id="UP000792457">
    <property type="component" value="Unassembled WGS sequence"/>
</dbReference>
<sequence length="258" mass="29366">MRKSPRYRYYAGLVIFILGLFVSFLSLASGVIGIVIYCTEGNLIYVGNPKVGPGIIIALLVEGFLLDLAPSIGIAFLGYFIKATNMRAVKNSKKARAKLKDKKDVEGFIRLLKSRREGRVKEATDLKIFEQDFSKIILSEEDDPKIVRKYRCSMERYVKESPKYLFLSIFLMIATNLGMALTCVLMSKGLGTVGMMDVTKRYLTEKKARTALDWVQQKGECCGEQVFTEWFGIKWCMETKERPPTEYNLENFNICPPE</sequence>
<evidence type="ECO:0000313" key="2">
    <source>
        <dbReference type="EMBL" id="KAG8231212.1"/>
    </source>
</evidence>
<keyword evidence="3" id="KW-1185">Reference proteome</keyword>
<dbReference type="AlphaFoldDB" id="A0A8K0KA58"/>
<keyword evidence="1" id="KW-1133">Transmembrane helix</keyword>
<keyword evidence="1" id="KW-0472">Membrane</keyword>
<dbReference type="OrthoDB" id="9836210at2759"/>
<dbReference type="EMBL" id="KZ308543">
    <property type="protein sequence ID" value="KAG8231212.1"/>
    <property type="molecule type" value="Genomic_DNA"/>
</dbReference>
<protein>
    <submittedName>
        <fullName evidence="2">Uncharacterized protein</fullName>
    </submittedName>
</protein>
<feature type="transmembrane region" description="Helical" evidence="1">
    <location>
        <begin position="164"/>
        <end position="187"/>
    </location>
</feature>
<evidence type="ECO:0000256" key="1">
    <source>
        <dbReference type="SAM" id="Phobius"/>
    </source>
</evidence>
<organism evidence="2 3">
    <name type="scientific">Ladona fulva</name>
    <name type="common">Scarce chaser dragonfly</name>
    <name type="synonym">Libellula fulva</name>
    <dbReference type="NCBI Taxonomy" id="123851"/>
    <lineage>
        <taxon>Eukaryota</taxon>
        <taxon>Metazoa</taxon>
        <taxon>Ecdysozoa</taxon>
        <taxon>Arthropoda</taxon>
        <taxon>Hexapoda</taxon>
        <taxon>Insecta</taxon>
        <taxon>Pterygota</taxon>
        <taxon>Palaeoptera</taxon>
        <taxon>Odonata</taxon>
        <taxon>Epiprocta</taxon>
        <taxon>Anisoptera</taxon>
        <taxon>Libelluloidea</taxon>
        <taxon>Libellulidae</taxon>
        <taxon>Ladona</taxon>
    </lineage>
</organism>
<gene>
    <name evidence="2" type="ORF">J437_LFUL010909</name>
</gene>
<accession>A0A8K0KA58</accession>
<feature type="transmembrane region" description="Helical" evidence="1">
    <location>
        <begin position="56"/>
        <end position="81"/>
    </location>
</feature>
<reference evidence="2" key="1">
    <citation type="submission" date="2013-04" db="EMBL/GenBank/DDBJ databases">
        <authorList>
            <person name="Qu J."/>
            <person name="Murali S.C."/>
            <person name="Bandaranaike D."/>
            <person name="Bellair M."/>
            <person name="Blankenburg K."/>
            <person name="Chao H."/>
            <person name="Dinh H."/>
            <person name="Doddapaneni H."/>
            <person name="Downs B."/>
            <person name="Dugan-Rocha S."/>
            <person name="Elkadiri S."/>
            <person name="Gnanaolivu R.D."/>
            <person name="Hernandez B."/>
            <person name="Javaid M."/>
            <person name="Jayaseelan J.C."/>
            <person name="Lee S."/>
            <person name="Li M."/>
            <person name="Ming W."/>
            <person name="Munidasa M."/>
            <person name="Muniz J."/>
            <person name="Nguyen L."/>
            <person name="Ongeri F."/>
            <person name="Osuji N."/>
            <person name="Pu L.-L."/>
            <person name="Puazo M."/>
            <person name="Qu C."/>
            <person name="Quiroz J."/>
            <person name="Raj R."/>
            <person name="Weissenberger G."/>
            <person name="Xin Y."/>
            <person name="Zou X."/>
            <person name="Han Y."/>
            <person name="Richards S."/>
            <person name="Worley K."/>
            <person name="Muzny D."/>
            <person name="Gibbs R."/>
        </authorList>
    </citation>
    <scope>NUCLEOTIDE SEQUENCE</scope>
    <source>
        <strain evidence="2">Sampled in the wild</strain>
    </source>
</reference>
<feature type="transmembrane region" description="Helical" evidence="1">
    <location>
        <begin position="12"/>
        <end position="36"/>
    </location>
</feature>
<comment type="caution">
    <text evidence="2">The sequence shown here is derived from an EMBL/GenBank/DDBJ whole genome shotgun (WGS) entry which is preliminary data.</text>
</comment>
<reference evidence="2" key="2">
    <citation type="submission" date="2017-10" db="EMBL/GenBank/DDBJ databases">
        <title>Ladona fulva Genome sequencing and assembly.</title>
        <authorList>
            <person name="Murali S."/>
            <person name="Richards S."/>
            <person name="Bandaranaike D."/>
            <person name="Bellair M."/>
            <person name="Blankenburg K."/>
            <person name="Chao H."/>
            <person name="Dinh H."/>
            <person name="Doddapaneni H."/>
            <person name="Dugan-Rocha S."/>
            <person name="Elkadiri S."/>
            <person name="Gnanaolivu R."/>
            <person name="Hernandez B."/>
            <person name="Skinner E."/>
            <person name="Javaid M."/>
            <person name="Lee S."/>
            <person name="Li M."/>
            <person name="Ming W."/>
            <person name="Munidasa M."/>
            <person name="Muniz J."/>
            <person name="Nguyen L."/>
            <person name="Hughes D."/>
            <person name="Osuji N."/>
            <person name="Pu L.-L."/>
            <person name="Puazo M."/>
            <person name="Qu C."/>
            <person name="Quiroz J."/>
            <person name="Raj R."/>
            <person name="Weissenberger G."/>
            <person name="Xin Y."/>
            <person name="Zou X."/>
            <person name="Han Y."/>
            <person name="Worley K."/>
            <person name="Muzny D."/>
            <person name="Gibbs R."/>
        </authorList>
    </citation>
    <scope>NUCLEOTIDE SEQUENCE</scope>
    <source>
        <strain evidence="2">Sampled in the wild</strain>
    </source>
</reference>